<proteinExistence type="predicted"/>
<dbReference type="AlphaFoldDB" id="A0AAD8PFV1"/>
<comment type="caution">
    <text evidence="1">The sequence shown here is derived from an EMBL/GenBank/DDBJ whole genome shotgun (WGS) entry which is preliminary data.</text>
</comment>
<organism evidence="1 2">
    <name type="scientific">Babesia gibsoni</name>
    <dbReference type="NCBI Taxonomy" id="33632"/>
    <lineage>
        <taxon>Eukaryota</taxon>
        <taxon>Sar</taxon>
        <taxon>Alveolata</taxon>
        <taxon>Apicomplexa</taxon>
        <taxon>Aconoidasida</taxon>
        <taxon>Piroplasmida</taxon>
        <taxon>Babesiidae</taxon>
        <taxon>Babesia</taxon>
    </lineage>
</organism>
<dbReference type="EMBL" id="JAVEPI010000001">
    <property type="protein sequence ID" value="KAK1444502.1"/>
    <property type="molecule type" value="Genomic_DNA"/>
</dbReference>
<evidence type="ECO:0000313" key="1">
    <source>
        <dbReference type="EMBL" id="KAK1444502.1"/>
    </source>
</evidence>
<reference evidence="1" key="1">
    <citation type="submission" date="2023-08" db="EMBL/GenBank/DDBJ databases">
        <title>Draft sequence of the Babesia gibsoni genome.</title>
        <authorList>
            <person name="Yamagishi J.Y."/>
            <person name="Xuan X.X."/>
        </authorList>
    </citation>
    <scope>NUCLEOTIDE SEQUENCE</scope>
    <source>
        <strain evidence="1">Azabu</strain>
    </source>
</reference>
<evidence type="ECO:0000313" key="2">
    <source>
        <dbReference type="Proteomes" id="UP001230268"/>
    </source>
</evidence>
<keyword evidence="2" id="KW-1185">Reference proteome</keyword>
<sequence>MAMDYQGSNRHNCCVITPGQTCSAGFEEHEKRCITVVPPQEEGYLLADGYRFSDGYSMDYQQVGNYAPLQSTFECDPNLYQAQMNNMAVEGQYMYQPQNYYAASHLPQYGDYQEVMGTEALPQMIGSPAPLTAEFFASNADFKRIPMYPSRAVFRRRKQGDAINEWSNAFLNDEPDMCEATPCCTG</sequence>
<gene>
    <name evidence="1" type="ORF">BgAZ_104080</name>
</gene>
<protein>
    <submittedName>
        <fullName evidence="1">Uncharacterized protein</fullName>
    </submittedName>
</protein>
<name>A0AAD8PFV1_BABGI</name>
<accession>A0AAD8PFV1</accession>
<dbReference type="Proteomes" id="UP001230268">
    <property type="component" value="Unassembled WGS sequence"/>
</dbReference>